<dbReference type="EMBL" id="JAPMLT010000004">
    <property type="protein sequence ID" value="MCX7570212.1"/>
    <property type="molecule type" value="Genomic_DNA"/>
</dbReference>
<sequence>MGVNRPVKVNKTDVGKIVTGYHQVREERAYDMFGQQHVFTYYKAVYRDTQEAQRIKDKINSEKAKLNGSNEPKFSTEFIPNEEGDVRIHRVYEQLTDGTKFDYSTKNYLSAFNAEYYRKALDLIAGNVISNPIAGFFTGLVLDDLNKALQGKGDAFSYQRLVYQYGQVYHFGSFRDYYETYQREWYWKHEQISYYGDNTIKSATTAYYLPDSAGYMPFDWIYTGDFYNDTAIMDVALIQYQNNPNATSPARDYFRHEGYRANWKTLGSISY</sequence>
<proteinExistence type="predicted"/>
<evidence type="ECO:0000313" key="1">
    <source>
        <dbReference type="EMBL" id="MCX7570212.1"/>
    </source>
</evidence>
<dbReference type="Proteomes" id="UP001208017">
    <property type="component" value="Unassembled WGS sequence"/>
</dbReference>
<gene>
    <name evidence="1" type="ORF">OS242_09585</name>
</gene>
<comment type="caution">
    <text evidence="1">The sequence shown here is derived from an EMBL/GenBank/DDBJ whole genome shotgun (WGS) entry which is preliminary data.</text>
</comment>
<dbReference type="RefSeq" id="WP_267151464.1">
    <property type="nucleotide sequence ID" value="NZ_JAPMLT010000004.1"/>
</dbReference>
<protein>
    <recommendedName>
        <fullName evidence="3">Bacterial toxin 44 domain-containing protein</fullName>
    </recommendedName>
</protein>
<accession>A0ABT3WZY2</accession>
<name>A0ABT3WZY2_9BACL</name>
<reference evidence="1 2" key="1">
    <citation type="submission" date="2022-11" db="EMBL/GenBank/DDBJ databases">
        <title>Study of microbial diversity in lake waters.</title>
        <authorList>
            <person name="Zhang J."/>
        </authorList>
    </citation>
    <scope>NUCLEOTIDE SEQUENCE [LARGE SCALE GENOMIC DNA]</scope>
    <source>
        <strain evidence="1 2">DT12</strain>
    </source>
</reference>
<organism evidence="1 2">
    <name type="scientific">Tumebacillus lacus</name>
    <dbReference type="NCBI Taxonomy" id="2995335"/>
    <lineage>
        <taxon>Bacteria</taxon>
        <taxon>Bacillati</taxon>
        <taxon>Bacillota</taxon>
        <taxon>Bacilli</taxon>
        <taxon>Bacillales</taxon>
        <taxon>Alicyclobacillaceae</taxon>
        <taxon>Tumebacillus</taxon>
    </lineage>
</organism>
<keyword evidence="2" id="KW-1185">Reference proteome</keyword>
<evidence type="ECO:0000313" key="2">
    <source>
        <dbReference type="Proteomes" id="UP001208017"/>
    </source>
</evidence>
<evidence type="ECO:0008006" key="3">
    <source>
        <dbReference type="Google" id="ProtNLM"/>
    </source>
</evidence>